<evidence type="ECO:0000313" key="3">
    <source>
        <dbReference type="Proteomes" id="UP000595437"/>
    </source>
</evidence>
<protein>
    <submittedName>
        <fullName evidence="2">Uncharacterized protein</fullName>
    </submittedName>
</protein>
<evidence type="ECO:0000256" key="1">
    <source>
        <dbReference type="SAM" id="MobiDB-lite"/>
    </source>
</evidence>
<sequence length="56" mass="5804">MGPRVPPNTIRVFWGLKSPANGPLSSTKPNRGVFGGYKPTANGPSGSSEHNRGVLG</sequence>
<dbReference type="EMBL" id="CP045891">
    <property type="protein sequence ID" value="QQP58514.1"/>
    <property type="molecule type" value="Genomic_DNA"/>
</dbReference>
<feature type="region of interest" description="Disordered" evidence="1">
    <location>
        <begin position="14"/>
        <end position="56"/>
    </location>
</feature>
<evidence type="ECO:0000313" key="2">
    <source>
        <dbReference type="EMBL" id="QQP58514.1"/>
    </source>
</evidence>
<gene>
    <name evidence="2" type="ORF">FKW44_003863</name>
</gene>
<dbReference type="Proteomes" id="UP000595437">
    <property type="component" value="Chromosome 2"/>
</dbReference>
<keyword evidence="3" id="KW-1185">Reference proteome</keyword>
<name>A0A7T8KM70_CALRO</name>
<dbReference type="AlphaFoldDB" id="A0A7T8KM70"/>
<organism evidence="2 3">
    <name type="scientific">Caligus rogercresseyi</name>
    <name type="common">Sea louse</name>
    <dbReference type="NCBI Taxonomy" id="217165"/>
    <lineage>
        <taxon>Eukaryota</taxon>
        <taxon>Metazoa</taxon>
        <taxon>Ecdysozoa</taxon>
        <taxon>Arthropoda</taxon>
        <taxon>Crustacea</taxon>
        <taxon>Multicrustacea</taxon>
        <taxon>Hexanauplia</taxon>
        <taxon>Copepoda</taxon>
        <taxon>Siphonostomatoida</taxon>
        <taxon>Caligidae</taxon>
        <taxon>Caligus</taxon>
    </lineage>
</organism>
<accession>A0A7T8KM70</accession>
<proteinExistence type="predicted"/>
<reference evidence="3" key="1">
    <citation type="submission" date="2021-01" db="EMBL/GenBank/DDBJ databases">
        <title>Caligus Genome Assembly.</title>
        <authorList>
            <person name="Gallardo-Escarate C."/>
        </authorList>
    </citation>
    <scope>NUCLEOTIDE SEQUENCE [LARGE SCALE GENOMIC DNA]</scope>
</reference>